<evidence type="ECO:0000256" key="13">
    <source>
        <dbReference type="SAM" id="Coils"/>
    </source>
</evidence>
<evidence type="ECO:0000256" key="3">
    <source>
        <dbReference type="ARBA" id="ARBA00022598"/>
    </source>
</evidence>
<keyword evidence="10 12" id="KW-0030">Aminoacyl-tRNA synthetase</keyword>
<evidence type="ECO:0000259" key="14">
    <source>
        <dbReference type="PROSITE" id="PS50860"/>
    </source>
</evidence>
<dbReference type="InterPro" id="IPR018163">
    <property type="entry name" value="Thr/Ala-tRNA-synth_IIc_edit"/>
</dbReference>
<gene>
    <name evidence="15" type="primary">malaS</name>
    <name evidence="12" type="synonym">ALA1</name>
    <name evidence="15" type="ORF">A0J61_06557</name>
</gene>
<evidence type="ECO:0000256" key="10">
    <source>
        <dbReference type="ARBA" id="ARBA00023146"/>
    </source>
</evidence>
<dbReference type="InterPro" id="IPR018164">
    <property type="entry name" value="Ala-tRNA-synth_IIc_N"/>
</dbReference>
<comment type="subunit">
    <text evidence="12">Monomer.</text>
</comment>
<dbReference type="GO" id="GO:0005739">
    <property type="term" value="C:mitochondrion"/>
    <property type="evidence" value="ECO:0007669"/>
    <property type="project" value="UniProtKB-SubCell"/>
</dbReference>
<dbReference type="InterPro" id="IPR018165">
    <property type="entry name" value="Ala-tRNA-synth_IIc_core"/>
</dbReference>
<dbReference type="AlphaFoldDB" id="A0A1C7N8D8"/>
<organism evidence="15 16">
    <name type="scientific">Choanephora cucurbitarum</name>
    <dbReference type="NCBI Taxonomy" id="101091"/>
    <lineage>
        <taxon>Eukaryota</taxon>
        <taxon>Fungi</taxon>
        <taxon>Fungi incertae sedis</taxon>
        <taxon>Mucoromycota</taxon>
        <taxon>Mucoromycotina</taxon>
        <taxon>Mucoromycetes</taxon>
        <taxon>Mucorales</taxon>
        <taxon>Mucorineae</taxon>
        <taxon>Choanephoraceae</taxon>
        <taxon>Choanephoroideae</taxon>
        <taxon>Choanephora</taxon>
    </lineage>
</organism>
<dbReference type="SUPFAM" id="SSF55186">
    <property type="entry name" value="ThrRS/AlaRS common domain"/>
    <property type="match status" value="1"/>
</dbReference>
<dbReference type="Gene3D" id="3.30.980.10">
    <property type="entry name" value="Threonyl-trna Synthetase, Chain A, domain 2"/>
    <property type="match status" value="1"/>
</dbReference>
<comment type="function">
    <text evidence="12">Catalyzes the attachment of alanine to tRNA(Ala) in a two-step reaction: alanine is first activated by ATP to form Ala-AMP and then transferred to the acceptor end of tRNA(Ala). Also edits incorrectly charged tRNA(Ala) via its editing domain.</text>
</comment>
<dbReference type="Gene3D" id="3.30.930.10">
    <property type="entry name" value="Bira Bifunctional Protein, Domain 2"/>
    <property type="match status" value="1"/>
</dbReference>
<comment type="subcellular location">
    <subcellularLocation>
        <location evidence="12">Mitochondrion</location>
    </subcellularLocation>
    <subcellularLocation>
        <location evidence="12">Cytoplasm</location>
    </subcellularLocation>
</comment>
<dbReference type="InterPro" id="IPR012947">
    <property type="entry name" value="tRNA_SAD"/>
</dbReference>
<keyword evidence="9 12" id="KW-0648">Protein biosynthesis</keyword>
<dbReference type="PROSITE" id="PS50860">
    <property type="entry name" value="AA_TRNA_LIGASE_II_ALA"/>
    <property type="match status" value="1"/>
</dbReference>
<dbReference type="Pfam" id="PF02272">
    <property type="entry name" value="DHHA1"/>
    <property type="match status" value="1"/>
</dbReference>
<dbReference type="GO" id="GO:0000049">
    <property type="term" value="F:tRNA binding"/>
    <property type="evidence" value="ECO:0007669"/>
    <property type="project" value="UniProtKB-KW"/>
</dbReference>
<dbReference type="InterPro" id="IPR023033">
    <property type="entry name" value="Ala_tRNA_ligase_euk/bac"/>
</dbReference>
<dbReference type="CDD" id="cd00673">
    <property type="entry name" value="AlaRS_core"/>
    <property type="match status" value="1"/>
</dbReference>
<dbReference type="Gene3D" id="3.30.54.20">
    <property type="match status" value="1"/>
</dbReference>
<dbReference type="FunFam" id="3.30.930.10:FF:000011">
    <property type="entry name" value="Alanine--tRNA ligase, cytoplasmic"/>
    <property type="match status" value="1"/>
</dbReference>
<dbReference type="InterPro" id="IPR050058">
    <property type="entry name" value="Ala-tRNA_ligase"/>
</dbReference>
<proteinExistence type="inferred from homology"/>
<feature type="coiled-coil region" evidence="13">
    <location>
        <begin position="760"/>
        <end position="797"/>
    </location>
</feature>
<keyword evidence="2 12" id="KW-0820">tRNA-binding</keyword>
<feature type="domain" description="Alanyl-transfer RNA synthetases family profile" evidence="14">
    <location>
        <begin position="27"/>
        <end position="746"/>
    </location>
</feature>
<dbReference type="SMART" id="SM00863">
    <property type="entry name" value="tRNA_SAD"/>
    <property type="match status" value="1"/>
</dbReference>
<protein>
    <recommendedName>
        <fullName evidence="12">Alanine--tRNA ligase</fullName>
        <ecNumber evidence="12">6.1.1.7</ecNumber>
    </recommendedName>
    <alternativeName>
        <fullName evidence="12">Alanyl-tRNA synthetase</fullName>
        <shortName evidence="12">AlaRS</shortName>
    </alternativeName>
</protein>
<dbReference type="InterPro" id="IPR045864">
    <property type="entry name" value="aa-tRNA-synth_II/BPL/LPL"/>
</dbReference>
<evidence type="ECO:0000256" key="12">
    <source>
        <dbReference type="HAMAP-Rule" id="MF_03133"/>
    </source>
</evidence>
<dbReference type="SUPFAM" id="SSF101353">
    <property type="entry name" value="Putative anticodon-binding domain of alanyl-tRNA synthetase (AlaRS)"/>
    <property type="match status" value="1"/>
</dbReference>
<evidence type="ECO:0000256" key="5">
    <source>
        <dbReference type="ARBA" id="ARBA00022741"/>
    </source>
</evidence>
<evidence type="ECO:0000256" key="4">
    <source>
        <dbReference type="ARBA" id="ARBA00022723"/>
    </source>
</evidence>
<feature type="binding site" evidence="12">
    <location>
        <position position="600"/>
    </location>
    <ligand>
        <name>Zn(2+)</name>
        <dbReference type="ChEBI" id="CHEBI:29105"/>
    </ligand>
</feature>
<dbReference type="PANTHER" id="PTHR11777">
    <property type="entry name" value="ALANYL-TRNA SYNTHETASE"/>
    <property type="match status" value="1"/>
</dbReference>
<sequence length="912" mass="102930">MYRAQRWFRETTIPKSQLLQTRWMRQLTSRELRSTFIDYFEKQGHTAVKSASLVPHQDKTLLFTNAGMVPFKEFFLKPKSAPFQSATSIQKCMRAGGKHNDLDNVGYTPRHHTFFEMLGNFSFGRYSKAEAIDYAWKFLLKELELPIHRLRVTVLEGDKEAYDLWKQQGLPDDRIVTCGPEDNFWSMGDGEGPCGSCTEIFWDTQDASLEDPWLEIWNLVFMEKYRTAEGVLTDLPIPCIDTGMGLERMISVLQEKKNNFQIDQFQTLIGGLRQVMQKRGLTASSAVDPSAQEKIITDHFRAMCFLIGDGVVPSNVGRGYVLRRIIRRALRAAKQLGFNEPFLSELYPSLLAGFDHDEYPELASRASSIQSIIMNEETAFLATLDRGMQVLENVFNQADLQTSKQIPPQVAFQLYDTFGFPFDLTLIIAHERGWTIDIEAVEALREKQRQAGKESWKSSDITDKSRLSEWRQLNIKPQFTGYDRALFNQESEILAIDSVQKKNGKTEVTIAIDPCPFYGLGGGQVPDQGTITLTNGHIWQVNDVMIPYEGGLALRIQPLGLGANETVMDRLLEDQACLQQGQLVRTDIDVKRREGAEVHHTATHLLNAGLRQVLGSTDIVQAGSTVEPRKLRFDFTYGKPLKPKELDQIEDWINQAALVGGKTEVRQMRLTDAVNEGAIAAFSEKYGEVVRVIDVPGVTKELCGGTHVTDIKKIYPFKILNETSVAAGTRRIEAVAGLACIDWYRKTYEPVPEALRLLRANNTNEMIDKLEKTMQQTKELQKRLEFMNEKLASADKVIQKPIETKVKDMEVKVHLIDQDLDASFMQKRANVLKEIQPSSVHVLVNKNTIVVALNSTEIKHQTADSVLKQLLKSMKGGGGGQKEMAQGRLAQPIMNQADIESKVLPALQKIQV</sequence>
<evidence type="ECO:0000256" key="2">
    <source>
        <dbReference type="ARBA" id="ARBA00022555"/>
    </source>
</evidence>
<keyword evidence="12" id="KW-0963">Cytoplasm</keyword>
<name>A0A1C7N8D8_9FUNG</name>
<reference evidence="15 16" key="1">
    <citation type="submission" date="2016-03" db="EMBL/GenBank/DDBJ databases">
        <title>Choanephora cucurbitarum.</title>
        <authorList>
            <person name="Min B."/>
            <person name="Park H."/>
            <person name="Park J.-H."/>
            <person name="Shin H.-D."/>
            <person name="Choi I.-G."/>
        </authorList>
    </citation>
    <scope>NUCLEOTIDE SEQUENCE [LARGE SCALE GENOMIC DNA]</scope>
    <source>
        <strain evidence="15 16">KUS-F28377</strain>
    </source>
</reference>
<dbReference type="InterPro" id="IPR009000">
    <property type="entry name" value="Transl_B-barrel_sf"/>
</dbReference>
<keyword evidence="5 12" id="KW-0547">Nucleotide-binding</keyword>
<comment type="cofactor">
    <cofactor evidence="12">
        <name>Zn(2+)</name>
        <dbReference type="ChEBI" id="CHEBI:29105"/>
    </cofactor>
    <text evidence="12">Binds 1 zinc ion per subunit.</text>
</comment>
<dbReference type="Pfam" id="PF07973">
    <property type="entry name" value="tRNA_SAD"/>
    <property type="match status" value="1"/>
</dbReference>
<dbReference type="FunFam" id="3.30.980.10:FF:000004">
    <property type="entry name" value="Alanine--tRNA ligase, cytoplasmic"/>
    <property type="match status" value="1"/>
</dbReference>
<dbReference type="Gene3D" id="2.40.30.130">
    <property type="match status" value="1"/>
</dbReference>
<dbReference type="STRING" id="101091.A0A1C7N8D8"/>
<keyword evidence="13" id="KW-0175">Coiled coil</keyword>
<dbReference type="GO" id="GO:0008270">
    <property type="term" value="F:zinc ion binding"/>
    <property type="evidence" value="ECO:0007669"/>
    <property type="project" value="UniProtKB-UniRule"/>
</dbReference>
<dbReference type="PANTHER" id="PTHR11777:SF9">
    <property type="entry name" value="ALANINE--TRNA LIGASE, CYTOPLASMIC"/>
    <property type="match status" value="1"/>
</dbReference>
<feature type="binding site" evidence="12">
    <location>
        <position position="703"/>
    </location>
    <ligand>
        <name>Zn(2+)</name>
        <dbReference type="ChEBI" id="CHEBI:29105"/>
    </ligand>
</feature>
<dbReference type="SUPFAM" id="SSF50447">
    <property type="entry name" value="Translation proteins"/>
    <property type="match status" value="1"/>
</dbReference>
<dbReference type="GO" id="GO:0002161">
    <property type="term" value="F:aminoacyl-tRNA deacylase activity"/>
    <property type="evidence" value="ECO:0007669"/>
    <property type="project" value="TreeGrafter"/>
</dbReference>
<evidence type="ECO:0000313" key="16">
    <source>
        <dbReference type="Proteomes" id="UP000093000"/>
    </source>
</evidence>
<dbReference type="PRINTS" id="PR00980">
    <property type="entry name" value="TRNASYNTHALA"/>
</dbReference>
<dbReference type="Pfam" id="PF01411">
    <property type="entry name" value="tRNA-synt_2c"/>
    <property type="match status" value="1"/>
</dbReference>
<dbReference type="OrthoDB" id="2423964at2759"/>
<accession>A0A1C7N8D8</accession>
<evidence type="ECO:0000256" key="9">
    <source>
        <dbReference type="ARBA" id="ARBA00022917"/>
    </source>
</evidence>
<keyword evidence="8 12" id="KW-0694">RNA-binding</keyword>
<evidence type="ECO:0000256" key="8">
    <source>
        <dbReference type="ARBA" id="ARBA00022884"/>
    </source>
</evidence>
<keyword evidence="4 12" id="KW-0479">Metal-binding</keyword>
<feature type="binding site" evidence="12">
    <location>
        <position position="604"/>
    </location>
    <ligand>
        <name>Zn(2+)</name>
        <dbReference type="ChEBI" id="CHEBI:29105"/>
    </ligand>
</feature>
<dbReference type="GO" id="GO:0070143">
    <property type="term" value="P:mitochondrial alanyl-tRNA aminoacylation"/>
    <property type="evidence" value="ECO:0007669"/>
    <property type="project" value="UniProtKB-UniRule"/>
</dbReference>
<dbReference type="Gene3D" id="3.10.310.40">
    <property type="match status" value="1"/>
</dbReference>
<evidence type="ECO:0000256" key="1">
    <source>
        <dbReference type="ARBA" id="ARBA00008429"/>
    </source>
</evidence>
<dbReference type="InterPro" id="IPR003156">
    <property type="entry name" value="DHHA1_dom"/>
</dbReference>
<evidence type="ECO:0000256" key="11">
    <source>
        <dbReference type="ARBA" id="ARBA00048300"/>
    </source>
</evidence>
<dbReference type="EMBL" id="LUGH01000401">
    <property type="protein sequence ID" value="OBZ85392.1"/>
    <property type="molecule type" value="Genomic_DNA"/>
</dbReference>
<keyword evidence="7 12" id="KW-0067">ATP-binding</keyword>
<keyword evidence="3 12" id="KW-0436">Ligase</keyword>
<evidence type="ECO:0000256" key="7">
    <source>
        <dbReference type="ARBA" id="ARBA00022840"/>
    </source>
</evidence>
<dbReference type="GO" id="GO:0005524">
    <property type="term" value="F:ATP binding"/>
    <property type="evidence" value="ECO:0007669"/>
    <property type="project" value="UniProtKB-UniRule"/>
</dbReference>
<keyword evidence="12" id="KW-0496">Mitochondrion</keyword>
<dbReference type="HAMAP" id="MF_00036_B">
    <property type="entry name" value="Ala_tRNA_synth_B"/>
    <property type="match status" value="1"/>
</dbReference>
<dbReference type="InterPro" id="IPR002318">
    <property type="entry name" value="Ala-tRNA-lgiase_IIc"/>
</dbReference>
<keyword evidence="6 12" id="KW-0862">Zinc</keyword>
<dbReference type="NCBIfam" id="TIGR00344">
    <property type="entry name" value="alaS"/>
    <property type="match status" value="1"/>
</dbReference>
<dbReference type="InterPro" id="IPR018162">
    <property type="entry name" value="Ala-tRNA-ligase_IIc_anticod-bd"/>
</dbReference>
<dbReference type="InParanoid" id="A0A1C7N8D8"/>
<dbReference type="EC" id="6.1.1.7" evidence="12"/>
<comment type="similarity">
    <text evidence="1">Belongs to the class-II aminoacyl-tRNA synthetase family. Alax-L subfamily.</text>
</comment>
<comment type="domain">
    <text evidence="12">Consists of three domains; the N-terminal catalytic domain, the editing domain and the C-terminal C-Ala domain. The editing domain removes incorrectly charged amino acids, while the C-Ala domain, along with tRNA(Ala), serves as a bridge to cooperatively bring together the editing and aminoacylation centers thus stimulating deacylation of misacylated tRNAs.</text>
</comment>
<feature type="binding site" evidence="12">
    <location>
        <position position="707"/>
    </location>
    <ligand>
        <name>Zn(2+)</name>
        <dbReference type="ChEBI" id="CHEBI:29105"/>
    </ligand>
</feature>
<keyword evidence="16" id="KW-1185">Reference proteome</keyword>
<dbReference type="Proteomes" id="UP000093000">
    <property type="component" value="Unassembled WGS sequence"/>
</dbReference>
<dbReference type="GO" id="GO:0004813">
    <property type="term" value="F:alanine-tRNA ligase activity"/>
    <property type="evidence" value="ECO:0007669"/>
    <property type="project" value="UniProtKB-UniRule"/>
</dbReference>
<evidence type="ECO:0000256" key="6">
    <source>
        <dbReference type="ARBA" id="ARBA00022833"/>
    </source>
</evidence>
<dbReference type="SUPFAM" id="SSF55681">
    <property type="entry name" value="Class II aaRS and biotin synthetases"/>
    <property type="match status" value="1"/>
</dbReference>
<comment type="caution">
    <text evidence="15">The sequence shown here is derived from an EMBL/GenBank/DDBJ whole genome shotgun (WGS) entry which is preliminary data.</text>
</comment>
<comment type="catalytic activity">
    <reaction evidence="11 12">
        <text>tRNA(Ala) + L-alanine + ATP = L-alanyl-tRNA(Ala) + AMP + diphosphate</text>
        <dbReference type="Rhea" id="RHEA:12540"/>
        <dbReference type="Rhea" id="RHEA-COMP:9657"/>
        <dbReference type="Rhea" id="RHEA-COMP:9923"/>
        <dbReference type="ChEBI" id="CHEBI:30616"/>
        <dbReference type="ChEBI" id="CHEBI:33019"/>
        <dbReference type="ChEBI" id="CHEBI:57972"/>
        <dbReference type="ChEBI" id="CHEBI:78442"/>
        <dbReference type="ChEBI" id="CHEBI:78497"/>
        <dbReference type="ChEBI" id="CHEBI:456215"/>
        <dbReference type="EC" id="6.1.1.7"/>
    </reaction>
</comment>
<evidence type="ECO:0000313" key="15">
    <source>
        <dbReference type="EMBL" id="OBZ85392.1"/>
    </source>
</evidence>